<evidence type="ECO:0000256" key="5">
    <source>
        <dbReference type="ARBA" id="ARBA00023136"/>
    </source>
</evidence>
<dbReference type="PANTHER" id="PTHR16932">
    <property type="entry name" value="INTERFERON ALPHA-INDUCIBLE PROTEIN 27"/>
    <property type="match status" value="1"/>
</dbReference>
<comment type="subcellular location">
    <subcellularLocation>
        <location evidence="1">Membrane</location>
        <topology evidence="1">Multi-pass membrane protein</topology>
    </subcellularLocation>
</comment>
<name>A0A8K1C8V0_PYTOL</name>
<dbReference type="Pfam" id="PF06140">
    <property type="entry name" value="Ifi-6-16"/>
    <property type="match status" value="1"/>
</dbReference>
<keyword evidence="5" id="KW-0472">Membrane</keyword>
<accession>A0A8K1C8V0</accession>
<protein>
    <submittedName>
        <fullName evidence="7">Uncharacterized protein</fullName>
    </submittedName>
</protein>
<dbReference type="EMBL" id="SPLM01000111">
    <property type="protein sequence ID" value="TMW58541.1"/>
    <property type="molecule type" value="Genomic_DNA"/>
</dbReference>
<dbReference type="AlphaFoldDB" id="A0A8K1C8V0"/>
<evidence type="ECO:0000256" key="1">
    <source>
        <dbReference type="ARBA" id="ARBA00004141"/>
    </source>
</evidence>
<sequence>MLTSSTEILIRQLAIHKPGSSLDYRVMTTSGNASGPATDPSAPNGPTEPNEPEEPTNLKKAAAAAAGAAGGAGFGAGLWGLAVPVVNAIGFGANGIAAGSTAASMMSAAAVANGGGVAAGSTVAVMQSIGAVGLAMPIGLGIVGAGAVVGGTIVGLKAYFSKSKPDAVPEVGGEEQQEDEDKGSGELPWSLFEWPSAAPDFVQTRFATEELARKAYKNSSASAKKLVSPDMICVEGTV</sequence>
<keyword evidence="3" id="KW-0812">Transmembrane</keyword>
<feature type="region of interest" description="Disordered" evidence="6">
    <location>
        <begin position="25"/>
        <end position="62"/>
    </location>
</feature>
<reference evidence="7" key="1">
    <citation type="submission" date="2019-03" db="EMBL/GenBank/DDBJ databases">
        <title>Long read genome sequence of the mycoparasitic Pythium oligandrum ATCC 38472 isolated from sugarbeet rhizosphere.</title>
        <authorList>
            <person name="Gaulin E."/>
        </authorList>
    </citation>
    <scope>NUCLEOTIDE SEQUENCE</scope>
    <source>
        <strain evidence="7">ATCC 38472_TT</strain>
    </source>
</reference>
<evidence type="ECO:0000313" key="8">
    <source>
        <dbReference type="Proteomes" id="UP000794436"/>
    </source>
</evidence>
<keyword evidence="4" id="KW-1133">Transmembrane helix</keyword>
<feature type="compositionally biased region" description="Acidic residues" evidence="6">
    <location>
        <begin position="172"/>
        <end position="181"/>
    </location>
</feature>
<dbReference type="PANTHER" id="PTHR16932:SF18">
    <property type="entry name" value="INTERFERON, ALPHA-INDUCIBLE PROTEIN 27-LIKE 2"/>
    <property type="match status" value="1"/>
</dbReference>
<evidence type="ECO:0000313" key="7">
    <source>
        <dbReference type="EMBL" id="TMW58541.1"/>
    </source>
</evidence>
<dbReference type="InterPro" id="IPR009311">
    <property type="entry name" value="IFI6/IFI27-like"/>
</dbReference>
<keyword evidence="8" id="KW-1185">Reference proteome</keyword>
<feature type="region of interest" description="Disordered" evidence="6">
    <location>
        <begin position="164"/>
        <end position="187"/>
    </location>
</feature>
<evidence type="ECO:0000256" key="6">
    <source>
        <dbReference type="SAM" id="MobiDB-lite"/>
    </source>
</evidence>
<gene>
    <name evidence="7" type="ORF">Poli38472_010100</name>
</gene>
<comment type="caution">
    <text evidence="7">The sequence shown here is derived from an EMBL/GenBank/DDBJ whole genome shotgun (WGS) entry which is preliminary data.</text>
</comment>
<dbReference type="InterPro" id="IPR038213">
    <property type="entry name" value="IFI6/IFI27-like_sf"/>
</dbReference>
<dbReference type="Gene3D" id="6.10.110.10">
    <property type="match status" value="1"/>
</dbReference>
<comment type="similarity">
    <text evidence="2">Belongs to the IFI6/IFI27 family.</text>
</comment>
<dbReference type="GO" id="GO:0016020">
    <property type="term" value="C:membrane"/>
    <property type="evidence" value="ECO:0007669"/>
    <property type="project" value="UniProtKB-SubCell"/>
</dbReference>
<evidence type="ECO:0000256" key="2">
    <source>
        <dbReference type="ARBA" id="ARBA00007262"/>
    </source>
</evidence>
<evidence type="ECO:0000256" key="4">
    <source>
        <dbReference type="ARBA" id="ARBA00022989"/>
    </source>
</evidence>
<proteinExistence type="inferred from homology"/>
<organism evidence="7 8">
    <name type="scientific">Pythium oligandrum</name>
    <name type="common">Mycoparasitic fungus</name>
    <dbReference type="NCBI Taxonomy" id="41045"/>
    <lineage>
        <taxon>Eukaryota</taxon>
        <taxon>Sar</taxon>
        <taxon>Stramenopiles</taxon>
        <taxon>Oomycota</taxon>
        <taxon>Peronosporomycetes</taxon>
        <taxon>Pythiales</taxon>
        <taxon>Pythiaceae</taxon>
        <taxon>Pythium</taxon>
    </lineage>
</organism>
<dbReference type="Proteomes" id="UP000794436">
    <property type="component" value="Unassembled WGS sequence"/>
</dbReference>
<evidence type="ECO:0000256" key="3">
    <source>
        <dbReference type="ARBA" id="ARBA00022692"/>
    </source>
</evidence>